<reference evidence="1" key="1">
    <citation type="submission" date="2023-04" db="EMBL/GenBank/DDBJ databases">
        <title>A chromosome-level genome assembly of the parasitoid wasp Eretmocerus hayati.</title>
        <authorList>
            <person name="Zhong Y."/>
            <person name="Liu S."/>
            <person name="Liu Y."/>
        </authorList>
    </citation>
    <scope>NUCLEOTIDE SEQUENCE</scope>
    <source>
        <strain evidence="1">ZJU_SS_LIU_2023</strain>
    </source>
</reference>
<evidence type="ECO:0000313" key="2">
    <source>
        <dbReference type="Proteomes" id="UP001239111"/>
    </source>
</evidence>
<sequence length="1023" mass="115613">MIDPENIQDCHIQSLDSWNSSKKGKAPTSHVEFKKYQQLNSAIRNGKKELAISLIELGTPVNANLCLCDRRQVSPLHLAVQLGCPDLIVMLLENGASVNAQWKKETPLTLSVRLRKFSIADILLTVDELLNSEESGVFGLSHFHIACLRGHIVAARRLIRMGADVNEAVREKSFFWSGYTPLHFAVECQSTEIVQLLLDCGASLKAKDARSFTALHLAHELRNEAIIDVLLAAHMYEFENPVDLSGLSHFHIACTRNNPSIVEFFLKQGCDVNSGDWDRLLPLNLAIEYECPDVVESLLLHNAKVIDHPMYRGNILCWAYFIGNERIINLLISNNNEIDRNKFIMTEMHNFHRAFVQFDEGKITQLLNRPHEDLITILDTPIWHSLTPLHIAVMQSSVEVVRLLRICGANVTMQDRKLRTPLHLAFEYASEDDLVSMIDDLISIEENPADSHGLTHFHIACTTNRVDLIRRFLEHGVNVEQFVNDDVMQYSGYGPLHFATEFDQLAAVDILLDHGTKIFIDVESENGTCGWSPVDIAILKLNKGLTNTPKRDDERLRLKILQRILTVLEESSSENLSQCRGFSLLHILCASKEVDYSVLKKYLDSHPETLNQIIKDTHDDHHGCAPIHIAIENGNVELVKWLVQNGADIHLKDGRGLSPFEVDLTLNGKYGIFEANSKILCDSGNPVDALGYSYFHIGCILGNIDVMQFHIDAGVDVNLPTEISVDGYYCAQTPLHVVLQDDINNVIDTVSYLLKNNADPAARDAYLNTPLHGLGYISKFEIIELLVSHGCNVNAQNIFGQTPLLSLVYRHSAEVSVTKKMIVTLLDLGADINLMDNAGETPLTFCHVLILGDEIDEWEECVTILLKHAKKIELLGRELSDVNKKSRSKLFTDWQIQSFRRQEFEEQCLAEIERLKNTRTDRYTTLYQVLSKSPNQMASFCENLFFQEIIQSDELSKNFPIYGYLLRLQYKVGLIRKPLLEKCMTLMSRSIGLSSESSERILEYLDNTDLKNIIKSEDLLLIG</sequence>
<proteinExistence type="predicted"/>
<protein>
    <submittedName>
        <fullName evidence="1">Uncharacterized protein</fullName>
    </submittedName>
</protein>
<dbReference type="EMBL" id="CM056744">
    <property type="protein sequence ID" value="KAJ8664437.1"/>
    <property type="molecule type" value="Genomic_DNA"/>
</dbReference>
<dbReference type="Proteomes" id="UP001239111">
    <property type="component" value="Chromosome 4"/>
</dbReference>
<evidence type="ECO:0000313" key="1">
    <source>
        <dbReference type="EMBL" id="KAJ8664437.1"/>
    </source>
</evidence>
<gene>
    <name evidence="1" type="ORF">QAD02_006099</name>
</gene>
<comment type="caution">
    <text evidence="1">The sequence shown here is derived from an EMBL/GenBank/DDBJ whole genome shotgun (WGS) entry which is preliminary data.</text>
</comment>
<keyword evidence="2" id="KW-1185">Reference proteome</keyword>
<name>A0ACC2N276_9HYME</name>
<organism evidence="1 2">
    <name type="scientific">Eretmocerus hayati</name>
    <dbReference type="NCBI Taxonomy" id="131215"/>
    <lineage>
        <taxon>Eukaryota</taxon>
        <taxon>Metazoa</taxon>
        <taxon>Ecdysozoa</taxon>
        <taxon>Arthropoda</taxon>
        <taxon>Hexapoda</taxon>
        <taxon>Insecta</taxon>
        <taxon>Pterygota</taxon>
        <taxon>Neoptera</taxon>
        <taxon>Endopterygota</taxon>
        <taxon>Hymenoptera</taxon>
        <taxon>Apocrita</taxon>
        <taxon>Proctotrupomorpha</taxon>
        <taxon>Chalcidoidea</taxon>
        <taxon>Aphelinidae</taxon>
        <taxon>Aphelininae</taxon>
        <taxon>Eretmocerus</taxon>
    </lineage>
</organism>
<accession>A0ACC2N276</accession>